<reference evidence="2" key="1">
    <citation type="journal article" date="2020" name="Stud. Mycol.">
        <title>101 Dothideomycetes genomes: a test case for predicting lifestyles and emergence of pathogens.</title>
        <authorList>
            <person name="Haridas S."/>
            <person name="Albert R."/>
            <person name="Binder M."/>
            <person name="Bloem J."/>
            <person name="Labutti K."/>
            <person name="Salamov A."/>
            <person name="Andreopoulos B."/>
            <person name="Baker S."/>
            <person name="Barry K."/>
            <person name="Bills G."/>
            <person name="Bluhm B."/>
            <person name="Cannon C."/>
            <person name="Castanera R."/>
            <person name="Culley D."/>
            <person name="Daum C."/>
            <person name="Ezra D."/>
            <person name="Gonzalez J."/>
            <person name="Henrissat B."/>
            <person name="Kuo A."/>
            <person name="Liang C."/>
            <person name="Lipzen A."/>
            <person name="Lutzoni F."/>
            <person name="Magnuson J."/>
            <person name="Mondo S."/>
            <person name="Nolan M."/>
            <person name="Ohm R."/>
            <person name="Pangilinan J."/>
            <person name="Park H.-J."/>
            <person name="Ramirez L."/>
            <person name="Alfaro M."/>
            <person name="Sun H."/>
            <person name="Tritt A."/>
            <person name="Yoshinaga Y."/>
            <person name="Zwiers L.-H."/>
            <person name="Turgeon B."/>
            <person name="Goodwin S."/>
            <person name="Spatafora J."/>
            <person name="Crous P."/>
            <person name="Grigoriev I."/>
        </authorList>
    </citation>
    <scope>NUCLEOTIDE SEQUENCE</scope>
    <source>
        <strain evidence="2">CBS 262.69</strain>
    </source>
</reference>
<feature type="compositionally biased region" description="Basic and acidic residues" evidence="1">
    <location>
        <begin position="194"/>
        <end position="207"/>
    </location>
</feature>
<evidence type="ECO:0000313" key="2">
    <source>
        <dbReference type="EMBL" id="KAF2400938.1"/>
    </source>
</evidence>
<sequence>MGQEQKGTEHTSIPASPASTGLGWFVCQHINWLDPQSIVQLRRNFHRRRDTLPLPLTRAQPPSPSARLPLTEEQQAGVCVWWMIEEQATYIRLDISLSRSLAEHLQRHTTCADLASATSTAAAVKKRKRDFHLRVTATRKHGSLPSLVCGVCGTIDPIDTSTTIPSPASKPSIFQPPPTTHHESGSSFKVSRLHRFEYPRLASRPDNRPANPQATGSPHLLHSEARWGAGDFAGRLARIRGRVLRAEATTPLAEGWQRLKHPSRLGRQYWEAETAYRRPVRRLSCRAGTKRHPIIDFPLPNPSQPHRPHRKFLRRTLVEAVESIDERKKKKTGSTRSACPNSYPPPSTRAQLKAQIYFEGLTPYRLFTTLHSPTISALH</sequence>
<feature type="region of interest" description="Disordered" evidence="1">
    <location>
        <begin position="325"/>
        <end position="347"/>
    </location>
</feature>
<protein>
    <submittedName>
        <fullName evidence="2">Uncharacterized protein</fullName>
    </submittedName>
</protein>
<evidence type="ECO:0000256" key="1">
    <source>
        <dbReference type="SAM" id="MobiDB-lite"/>
    </source>
</evidence>
<dbReference type="Proteomes" id="UP000799640">
    <property type="component" value="Unassembled WGS sequence"/>
</dbReference>
<feature type="region of interest" description="Disordered" evidence="1">
    <location>
        <begin position="161"/>
        <end position="220"/>
    </location>
</feature>
<keyword evidence="3" id="KW-1185">Reference proteome</keyword>
<gene>
    <name evidence="2" type="ORF">EJ06DRAFT_413920</name>
</gene>
<organism evidence="2 3">
    <name type="scientific">Trichodelitschia bisporula</name>
    <dbReference type="NCBI Taxonomy" id="703511"/>
    <lineage>
        <taxon>Eukaryota</taxon>
        <taxon>Fungi</taxon>
        <taxon>Dikarya</taxon>
        <taxon>Ascomycota</taxon>
        <taxon>Pezizomycotina</taxon>
        <taxon>Dothideomycetes</taxon>
        <taxon>Dothideomycetes incertae sedis</taxon>
        <taxon>Phaeotrichales</taxon>
        <taxon>Phaeotrichaceae</taxon>
        <taxon>Trichodelitschia</taxon>
    </lineage>
</organism>
<accession>A0A6G1HY10</accession>
<dbReference type="EMBL" id="ML996694">
    <property type="protein sequence ID" value="KAF2400938.1"/>
    <property type="molecule type" value="Genomic_DNA"/>
</dbReference>
<dbReference type="AlphaFoldDB" id="A0A6G1HY10"/>
<name>A0A6G1HY10_9PEZI</name>
<proteinExistence type="predicted"/>
<evidence type="ECO:0000313" key="3">
    <source>
        <dbReference type="Proteomes" id="UP000799640"/>
    </source>
</evidence>